<proteinExistence type="inferred from homology"/>
<protein>
    <recommendedName>
        <fullName evidence="12">Acyl-CoA dehydrogenase</fullName>
    </recommendedName>
</protein>
<dbReference type="PIRSF" id="PIRSF016578">
    <property type="entry name" value="HsaA"/>
    <property type="match status" value="1"/>
</dbReference>
<dbReference type="InterPro" id="IPR036250">
    <property type="entry name" value="AcylCo_DH-like_C"/>
</dbReference>
<dbReference type="GO" id="GO:0003995">
    <property type="term" value="F:acyl-CoA dehydrogenase activity"/>
    <property type="evidence" value="ECO:0007669"/>
    <property type="project" value="InterPro"/>
</dbReference>
<evidence type="ECO:0000256" key="1">
    <source>
        <dbReference type="ARBA" id="ARBA00001974"/>
    </source>
</evidence>
<feature type="domain" description="Acyl-CoA oxidase/dehydrogenase middle" evidence="8">
    <location>
        <begin position="124"/>
        <end position="218"/>
    </location>
</feature>
<evidence type="ECO:0000256" key="4">
    <source>
        <dbReference type="ARBA" id="ARBA00022827"/>
    </source>
</evidence>
<dbReference type="InterPro" id="IPR013786">
    <property type="entry name" value="AcylCoA_DH/ox_N"/>
</dbReference>
<dbReference type="PATRIC" id="fig|1324261.3.peg.3983"/>
<evidence type="ECO:0000256" key="2">
    <source>
        <dbReference type="ARBA" id="ARBA00009347"/>
    </source>
</evidence>
<dbReference type="FunFam" id="1.20.140.10:FF:000001">
    <property type="entry name" value="Acyl-CoA dehydrogenase"/>
    <property type="match status" value="1"/>
</dbReference>
<keyword evidence="5 6" id="KW-0560">Oxidoreductase</keyword>
<feature type="domain" description="Acyl-CoA dehydrogenase/oxidase C-terminal" evidence="7">
    <location>
        <begin position="233"/>
        <end position="380"/>
    </location>
</feature>
<dbReference type="InterPro" id="IPR009100">
    <property type="entry name" value="AcylCoA_DH/oxidase_NM_dom_sf"/>
</dbReference>
<dbReference type="Pfam" id="PF02771">
    <property type="entry name" value="Acyl-CoA_dh_N"/>
    <property type="match status" value="1"/>
</dbReference>
<name>A0A051TVQ1_9MYCO</name>
<dbReference type="InterPro" id="IPR006089">
    <property type="entry name" value="Acyl-CoA_DH_CS"/>
</dbReference>
<comment type="caution">
    <text evidence="10">The sequence shown here is derived from an EMBL/GenBank/DDBJ whole genome shotgun (WGS) entry which is preliminary data.</text>
</comment>
<dbReference type="CDD" id="cd00567">
    <property type="entry name" value="ACAD"/>
    <property type="match status" value="1"/>
</dbReference>
<dbReference type="Pfam" id="PF02770">
    <property type="entry name" value="Acyl-CoA_dh_M"/>
    <property type="match status" value="1"/>
</dbReference>
<comment type="similarity">
    <text evidence="2 6">Belongs to the acyl-CoA dehydrogenase family.</text>
</comment>
<evidence type="ECO:0000256" key="6">
    <source>
        <dbReference type="RuleBase" id="RU362125"/>
    </source>
</evidence>
<keyword evidence="3 6" id="KW-0285">Flavoprotein</keyword>
<dbReference type="Gene3D" id="1.10.540.10">
    <property type="entry name" value="Acyl-CoA dehydrogenase/oxidase, N-terminal domain"/>
    <property type="match status" value="1"/>
</dbReference>
<keyword evidence="4 6" id="KW-0274">FAD</keyword>
<dbReference type="Pfam" id="PF00441">
    <property type="entry name" value="Acyl-CoA_dh_1"/>
    <property type="match status" value="1"/>
</dbReference>
<dbReference type="PROSITE" id="PS00073">
    <property type="entry name" value="ACYL_COA_DH_2"/>
    <property type="match status" value="1"/>
</dbReference>
<keyword evidence="11" id="KW-1185">Reference proteome</keyword>
<dbReference type="Gene3D" id="1.20.140.10">
    <property type="entry name" value="Butyryl-CoA Dehydrogenase, subunit A, domain 3"/>
    <property type="match status" value="1"/>
</dbReference>
<evidence type="ECO:0000256" key="5">
    <source>
        <dbReference type="ARBA" id="ARBA00023002"/>
    </source>
</evidence>
<sequence>MDFELSDELKEVQQWTREFCAKTCPPDYIRKLDAAGEFPHELYQKMADAGFLAISAAEADGGTGGDIMMQAVVCEELSHGMQGTAMSWFTTSCFGAQSVGAYGTTEQRQRLVPGICDGSVKFSLSITEPGGGTDVLGAMQTRAVQVDGGWKLTGSKVYTTAAHVADYILVACRTAAPERAKKHKGITALLVERDQPGVAMEPLPLVSLNTIESFAVSYDEVFVPDHNVLGEPGGGWKVLTHTLNNERILTAAMCVGIARAAFEDALAYAKEREAFGRPIGQFQSIANYLVEMKVNIEQSRLMTYKAAWMQSQGLSCGPEATAAVLVASKMVNKVADDGIQVMGGMGLSYEADMQRYWRDTRQLRIGPISNEMAANYIASTMGLPKSY</sequence>
<evidence type="ECO:0000313" key="11">
    <source>
        <dbReference type="Proteomes" id="UP000025947"/>
    </source>
</evidence>
<dbReference type="SUPFAM" id="SSF47203">
    <property type="entry name" value="Acyl-CoA dehydrogenase C-terminal domain-like"/>
    <property type="match status" value="1"/>
</dbReference>
<dbReference type="EMBL" id="JLXW01000010">
    <property type="protein sequence ID" value="KBZ60994.1"/>
    <property type="molecule type" value="Genomic_DNA"/>
</dbReference>
<dbReference type="InterPro" id="IPR037069">
    <property type="entry name" value="AcylCoA_DH/ox_N_sf"/>
</dbReference>
<dbReference type="GO" id="GO:0050660">
    <property type="term" value="F:flavin adenine dinucleotide binding"/>
    <property type="evidence" value="ECO:0007669"/>
    <property type="project" value="InterPro"/>
</dbReference>
<dbReference type="InterPro" id="IPR046373">
    <property type="entry name" value="Acyl-CoA_Oxase/DH_mid-dom_sf"/>
</dbReference>
<reference evidence="10 11" key="1">
    <citation type="submission" date="2014-04" db="EMBL/GenBank/DDBJ databases">
        <title>The Genome Sequence of Mycobacterium tuberculosis TKK-01-0051.</title>
        <authorList>
            <consortium name="The Broad Institute Genomics Platform"/>
            <consortium name="The Broad Institute Genome Sequencing Center for Infectious Disease"/>
            <person name="Earl A.M."/>
            <person name="Cohen K."/>
            <person name="Pym A."/>
            <person name="Bishai W."/>
            <person name="Maharaj K."/>
            <person name="Desjardins C."/>
            <person name="Abeel T."/>
            <person name="Young S."/>
            <person name="Zeng Q."/>
            <person name="Gargeya S."/>
            <person name="Abouelleil A."/>
            <person name="Alvarado L."/>
            <person name="Chapman S.B."/>
            <person name="Gainer-Dewar J."/>
            <person name="Goldberg J."/>
            <person name="Griggs A."/>
            <person name="Gujja S."/>
            <person name="Hansen M."/>
            <person name="Howarth C."/>
            <person name="Imamovic A."/>
            <person name="Larimer J."/>
            <person name="Murphy C."/>
            <person name="Naylor J."/>
            <person name="Pearson M."/>
            <person name="Poon T.W."/>
            <person name="Priest M."/>
            <person name="Roberts A."/>
            <person name="Saif S."/>
            <person name="Shea T."/>
            <person name="Sykes S."/>
            <person name="Wortman J."/>
            <person name="Nusbaum C."/>
            <person name="Birren B."/>
        </authorList>
    </citation>
    <scope>NUCLEOTIDE SEQUENCE [LARGE SCALE GENOMIC DNA]</scope>
    <source>
        <strain evidence="10 11">TKK-01-0051</strain>
    </source>
</reference>
<accession>A0A051TVQ1</accession>
<feature type="domain" description="Acyl-CoA dehydrogenase/oxidase N-terminal" evidence="9">
    <location>
        <begin position="6"/>
        <end position="118"/>
    </location>
</feature>
<dbReference type="HOGENOM" id="CLU_018204_0_2_11"/>
<evidence type="ECO:0000259" key="9">
    <source>
        <dbReference type="Pfam" id="PF02771"/>
    </source>
</evidence>
<dbReference type="RefSeq" id="WP_044486399.1">
    <property type="nucleotide sequence ID" value="NZ_KK328284.1"/>
</dbReference>
<evidence type="ECO:0000313" key="10">
    <source>
        <dbReference type="EMBL" id="KBZ60994.1"/>
    </source>
</evidence>
<evidence type="ECO:0008006" key="12">
    <source>
        <dbReference type="Google" id="ProtNLM"/>
    </source>
</evidence>
<organism evidence="10 11">
    <name type="scientific">Mycobacterium [tuberculosis] TKK-01-0051</name>
    <dbReference type="NCBI Taxonomy" id="1324261"/>
    <lineage>
        <taxon>Bacteria</taxon>
        <taxon>Bacillati</taxon>
        <taxon>Actinomycetota</taxon>
        <taxon>Actinomycetes</taxon>
        <taxon>Mycobacteriales</taxon>
        <taxon>Mycobacteriaceae</taxon>
        <taxon>Mycobacterium</taxon>
        <taxon>Mycobacterium avium complex (MAC)</taxon>
    </lineage>
</organism>
<evidence type="ECO:0000259" key="8">
    <source>
        <dbReference type="Pfam" id="PF02770"/>
    </source>
</evidence>
<dbReference type="SUPFAM" id="SSF56645">
    <property type="entry name" value="Acyl-CoA dehydrogenase NM domain-like"/>
    <property type="match status" value="1"/>
</dbReference>
<evidence type="ECO:0000259" key="7">
    <source>
        <dbReference type="Pfam" id="PF00441"/>
    </source>
</evidence>
<dbReference type="Gene3D" id="2.40.110.10">
    <property type="entry name" value="Butyryl-CoA Dehydrogenase, subunit A, domain 2"/>
    <property type="match status" value="1"/>
</dbReference>
<dbReference type="PANTHER" id="PTHR43884">
    <property type="entry name" value="ACYL-COA DEHYDROGENASE"/>
    <property type="match status" value="1"/>
</dbReference>
<dbReference type="InterPro" id="IPR006091">
    <property type="entry name" value="Acyl-CoA_Oxase/DH_mid-dom"/>
</dbReference>
<dbReference type="InterPro" id="IPR009075">
    <property type="entry name" value="AcylCo_DH/oxidase_C"/>
</dbReference>
<gene>
    <name evidence="10" type="ORF">K875_03945</name>
</gene>
<dbReference type="PANTHER" id="PTHR43884:SF12">
    <property type="entry name" value="ISOVALERYL-COA DEHYDROGENASE, MITOCHONDRIAL-RELATED"/>
    <property type="match status" value="1"/>
</dbReference>
<comment type="cofactor">
    <cofactor evidence="1 6">
        <name>FAD</name>
        <dbReference type="ChEBI" id="CHEBI:57692"/>
    </cofactor>
</comment>
<evidence type="ECO:0000256" key="3">
    <source>
        <dbReference type="ARBA" id="ARBA00022630"/>
    </source>
</evidence>
<dbReference type="AlphaFoldDB" id="A0A051TVQ1"/>
<dbReference type="Proteomes" id="UP000025947">
    <property type="component" value="Unassembled WGS sequence"/>
</dbReference>